<feature type="compositionally biased region" description="Basic and acidic residues" evidence="7">
    <location>
        <begin position="2651"/>
        <end position="2662"/>
    </location>
</feature>
<evidence type="ECO:0000256" key="4">
    <source>
        <dbReference type="ARBA" id="ARBA00022786"/>
    </source>
</evidence>
<evidence type="ECO:0000256" key="3">
    <source>
        <dbReference type="ARBA" id="ARBA00022670"/>
    </source>
</evidence>
<sequence length="2662" mass="300233">MANPLTAGELRLLYHHIFLPPQLPQTSDDAAKVCKLVLQLSLEALRALQLSHPDEYPAAVANVITALENLKAVNSLDQGATSESELSRILITLEDGQTTPVLIGHQNAAILCTRRGHHLVFEAFELSPSNTEVMRADGRLIRCFPGTTVAINVLQHAELLPIVAETLSTMCHGAAPDMQPHSFKAGAKHEEHRDTTDPAVVTGLFMGFLRGLGEAIPVSGVRKNTRDDVLWYNALAPWRRSPMWLLIRVTLHLLTRRSTKGSDLAYKRIMLYIMCHAVKLAHDLAFPSDCLYAMGAKIVRRLHKLRASEGHNDSLDDPLLKHVEFVLKRASIMISGRWRKILKKDARALNMKALADLDIEQDTYIDMPDLDNYIRSMQSHPSVDVLKRFLPQEPLDTWGSLTLPCLSGELPPDFSRRTAVLHNVEHWVSHNVDSWLPIGDTHIPNACQKLAKLMVDYHHHATAHYSGNPEGTSVAILTVFELWVACDKVAVHKCPMLAEYPPDMPPETLQSLLLPRSHQMERLSKVEMYLQERQTSSKCLLSGLIFSTTDKHSFPARYFADSKVHRDLRETIEKEAQECREAKKAEFIETKGTYERLYAWYNETDCDYRAVVVNNRCNPPETEFTHMESVCKKCLYRKERDSLVIEVHEWPLPEDPVEASVVVFELRVPSWFAAWRDARLFMLHDVLKGRADSASPSAKYLLQEDPHLKHEFIVGSSHKNRKLRTRLLSERKPQVNTHYSRKLIATLEVDTLCVKNGLKYKYHDEGSGRYIGNMVFGDTVNHSCTYKLPLPELQRFISRSASLATGDTPNTVISTQDKCPSTMVLEEYKELCSIPLGHHIRWPNMLLQLAIPGVDFRKETTSLVFFQCIYQTGPPGEDKLRESHAIFCQADKAFSIVKALDSAIERVKRNWESAQALSLFACMTTRVMSLNSETKDDCVSLLQKIRRTAVEWMCSLRDLAYNASSHDERTLFLQKGVEAALICAATYDVEERHLPEILSPAQEASTLIQAAIAVHQCATEETWNDFHPKLLRLRFVRLLHRCYNFLAGNNEALDHAVKCCWAAFVPGSKGWVTASGQADHWVMTETISSTGSTSLVRIDLLSGELLVNGLPVDQPPPNFRSKPLYATLFGSATVEVMPGTSKGFRFSTKRTVNDYKVQLGMRERTGMLLVQASLGSDVIENIPGEILAPDLPTHFVEDYVHWYNFTSGQVELRPIDDPWNPHSQGSWTLQRTSSKGWRMTKDGSAVVGLHSVTAQLIADLFDPLADTYGIHCILQSTDGSLLVDIPTLRLSFFLEQGDTKVRSKEYPSMVVDDKQELGTLIGFKNKLMLASANGDRLLLLPEAKVVCNCKWPHITVSVRDKDDIRKVHAVKVDTLLDRLVDNGDLACKFYLAYLHALTSYCLPDPLTHHTGTEQALVILGSSGARSFEQLSQDCVNILASIAGLSPGRYYYPPDKRVMQTVKWNGRLGFLAQHPRLRSAVQEIFDQAKQARLFYPDSDLKFPSLQTVEVQLQDRDSIRSSTFRVPGFGAEDFTSGQDVTYTARDKCWSFKGSINAATITHVLFQSQGGLHWPAPTIAQLWGRLREVSVIQGRESEETRKSYRYYGDLLHPSQINRVVSNFLIHLPKLAAHGALKERYSIAIWIASMAFTAKKLDLMLLQMLAMVSRRPQMLKFRPPSAITFPILEGTMCTELVALECGVGISNYERECTHDLQSSLKALLKQSSHNTVLSRPSFEELASHHRHCLATVNSILERIIAATASVPHVGGELIIQHWPRISPVVILQQLSHNRYDHLPSDWKVYIVHYGLAITALQQATRLLGYYQRSQQIDLTNELENVGHYNWSPAEHPESLLIEIEGNIMIREVQEQIACQMRAPSSGHNVVMQLNMGEGKSTVITPMVASSLADGSRLVRVVVAKPQSKQMAEMLVSKFGGLLNRRLYHMPFSRSLDLDHRSAGTIFEMLRQCQVAGGILLVQPEHLLSMRLMGPECFINGKDGVGQTLMKIQDFFDQHSRDIVDESDENFSVRFELIYTMGTQQAIELSPDRWFLMQQVLELVHHLARPLADELPSSIEVHDRGAGVFPRIRLLRADATRLLAIRAAAHIRDNGLEGFQISRHRRSMREAVYTFMTDLDIDDETSAYVQSGEFWNTSKVPLLLLRGILAGGVLAFVLGQKRWRVNYGLATRSPPTKLAVPYRAEDNPSPRSEFSHPDVVIALTSLCYYYEGLSDDDMFTAFEHLLNSDQANIEYQAWIKCSPGVPQAFRQLHGINLRDRMQCMNQLFPTLCFGKNVVDYFLSHVVFSKEMKQYPHKLSASGWDIGKNKVLPTTGFSGTNDSKRLLPLFVNQLDLEPQKHTNALVLERLLDPVNGVKLMTRPGDHVTDAEHLLSTALSLDPPVQVILDVGAQIIELDNLGVAQRLLQLSDDSKEAVVFVNDFDELSVIDRKGRIDPLKSSPFVSRMDVCLVFLDESHTRGIDLKLPDNYRAAVTLGAHLTKDRLMQACMRMRKLGKGQSVVFCISREIQTKIKETVADDRDKSTITVADVLLWSISETHAETRRCMPLWTVQGERFVRQDKIWNGMKEDGATMLSRSGAEDLLEEEAQSIEHRYQPRKTESHPALLAKAPDEDLRRIASRCQDFDGLHFNASTLQEEQERELSPEIEQERQ</sequence>
<keyword evidence="3" id="KW-0645">Protease</keyword>
<dbReference type="Proteomes" id="UP000803884">
    <property type="component" value="Unassembled WGS sequence"/>
</dbReference>
<protein>
    <recommendedName>
        <fullName evidence="2">ubiquitinyl hydrolase 1</fullName>
        <ecNumber evidence="2">3.4.19.12</ecNumber>
    </recommendedName>
</protein>
<organism evidence="11 12">
    <name type="scientific">Cladosporium halotolerans</name>
    <dbReference type="NCBI Taxonomy" id="1052096"/>
    <lineage>
        <taxon>Eukaryota</taxon>
        <taxon>Fungi</taxon>
        <taxon>Dikarya</taxon>
        <taxon>Ascomycota</taxon>
        <taxon>Pezizomycotina</taxon>
        <taxon>Dothideomycetes</taxon>
        <taxon>Dothideomycetidae</taxon>
        <taxon>Cladosporiales</taxon>
        <taxon>Cladosporiaceae</taxon>
        <taxon>Cladosporium</taxon>
    </lineage>
</organism>
<evidence type="ECO:0000259" key="10">
    <source>
        <dbReference type="Pfam" id="PF20255"/>
    </source>
</evidence>
<dbReference type="GO" id="GO:0006508">
    <property type="term" value="P:proteolysis"/>
    <property type="evidence" value="ECO:0007669"/>
    <property type="project" value="UniProtKB-KW"/>
</dbReference>
<dbReference type="InterPro" id="IPR022105">
    <property type="entry name" value="DUF3645"/>
</dbReference>
<evidence type="ECO:0000259" key="8">
    <source>
        <dbReference type="Pfam" id="PF12340"/>
    </source>
</evidence>
<feature type="domain" description="DUF6606" evidence="10">
    <location>
        <begin position="13"/>
        <end position="278"/>
    </location>
</feature>
<evidence type="ECO:0000259" key="9">
    <source>
        <dbReference type="Pfam" id="PF12359"/>
    </source>
</evidence>
<dbReference type="EMBL" id="JAAQHG020000021">
    <property type="protein sequence ID" value="KAL1585104.1"/>
    <property type="molecule type" value="Genomic_DNA"/>
</dbReference>
<evidence type="ECO:0000256" key="5">
    <source>
        <dbReference type="ARBA" id="ARBA00022801"/>
    </source>
</evidence>
<dbReference type="EC" id="3.4.19.12" evidence="2"/>
<dbReference type="RefSeq" id="XP_069228210.1">
    <property type="nucleotide sequence ID" value="XM_069375025.1"/>
</dbReference>
<evidence type="ECO:0000256" key="2">
    <source>
        <dbReference type="ARBA" id="ARBA00012759"/>
    </source>
</evidence>
<evidence type="ECO:0000313" key="11">
    <source>
        <dbReference type="EMBL" id="KAL1585104.1"/>
    </source>
</evidence>
<dbReference type="InterPro" id="IPR046541">
    <property type="entry name" value="DUF6606"/>
</dbReference>
<feature type="region of interest" description="Disordered" evidence="7">
    <location>
        <begin position="2640"/>
        <end position="2662"/>
    </location>
</feature>
<keyword evidence="5" id="KW-0378">Hydrolase</keyword>
<keyword evidence="4" id="KW-0833">Ubl conjugation pathway</keyword>
<accession>A0AB34KJL5</accession>
<evidence type="ECO:0000313" key="12">
    <source>
        <dbReference type="Proteomes" id="UP000803884"/>
    </source>
</evidence>
<comment type="catalytic activity">
    <reaction evidence="1">
        <text>Thiol-dependent hydrolysis of ester, thioester, amide, peptide and isopeptide bonds formed by the C-terminal Gly of ubiquitin (a 76-residue protein attached to proteins as an intracellular targeting signal).</text>
        <dbReference type="EC" id="3.4.19.12"/>
    </reaction>
</comment>
<proteinExistence type="predicted"/>
<gene>
    <name evidence="11" type="ORF">WHR41_06420</name>
</gene>
<reference evidence="11 12" key="1">
    <citation type="journal article" date="2020" name="Microbiol. Resour. Announc.">
        <title>Draft Genome Sequence of a Cladosporium Species Isolated from the Mesophotic Ascidian Didemnum maculosum.</title>
        <authorList>
            <person name="Gioti A."/>
            <person name="Siaperas R."/>
            <person name="Nikolaivits E."/>
            <person name="Le Goff G."/>
            <person name="Ouazzani J."/>
            <person name="Kotoulas G."/>
            <person name="Topakas E."/>
        </authorList>
    </citation>
    <scope>NUCLEOTIDE SEQUENCE [LARGE SCALE GENOMIC DNA]</scope>
    <source>
        <strain evidence="11 12">TM138-S3</strain>
    </source>
</reference>
<evidence type="ECO:0000256" key="6">
    <source>
        <dbReference type="ARBA" id="ARBA00022807"/>
    </source>
</evidence>
<keyword evidence="6" id="KW-0788">Thiol protease</keyword>
<comment type="caution">
    <text evidence="11">The sequence shown here is derived from an EMBL/GenBank/DDBJ whole genome shotgun (WGS) entry which is preliminary data.</text>
</comment>
<name>A0AB34KJL5_9PEZI</name>
<feature type="domain" description="DUF3638" evidence="8">
    <location>
        <begin position="1839"/>
        <end position="2060"/>
    </location>
</feature>
<dbReference type="InterPro" id="IPR022099">
    <property type="entry name" value="DUF3638"/>
</dbReference>
<evidence type="ECO:0000256" key="7">
    <source>
        <dbReference type="SAM" id="MobiDB-lite"/>
    </source>
</evidence>
<dbReference type="Pfam" id="PF12340">
    <property type="entry name" value="DUF3638"/>
    <property type="match status" value="1"/>
</dbReference>
<dbReference type="PANTHER" id="PTHR13367">
    <property type="entry name" value="UBIQUITIN THIOESTERASE"/>
    <property type="match status" value="1"/>
</dbReference>
<dbReference type="PANTHER" id="PTHR13367:SF34">
    <property type="match status" value="1"/>
</dbReference>
<dbReference type="InterPro" id="IPR051346">
    <property type="entry name" value="OTU_Deubiquitinase"/>
</dbReference>
<dbReference type="Pfam" id="PF20255">
    <property type="entry name" value="DUF6606"/>
    <property type="match status" value="1"/>
</dbReference>
<keyword evidence="12" id="KW-1185">Reference proteome</keyword>
<evidence type="ECO:0000256" key="1">
    <source>
        <dbReference type="ARBA" id="ARBA00000707"/>
    </source>
</evidence>
<dbReference type="GO" id="GO:0004843">
    <property type="term" value="F:cysteine-type deubiquitinase activity"/>
    <property type="evidence" value="ECO:0007669"/>
    <property type="project" value="UniProtKB-EC"/>
</dbReference>
<dbReference type="Pfam" id="PF12359">
    <property type="entry name" value="DUF3645"/>
    <property type="match status" value="1"/>
</dbReference>
<feature type="domain" description="DUF3645" evidence="9">
    <location>
        <begin position="2183"/>
        <end position="2215"/>
    </location>
</feature>
<dbReference type="GeneID" id="96007863"/>